<dbReference type="Pfam" id="PF13673">
    <property type="entry name" value="Acetyltransf_10"/>
    <property type="match status" value="1"/>
</dbReference>
<evidence type="ECO:0000313" key="4">
    <source>
        <dbReference type="Proteomes" id="UP000319175"/>
    </source>
</evidence>
<dbReference type="EMBL" id="VFJE01000055">
    <property type="protein sequence ID" value="TPD67345.1"/>
    <property type="molecule type" value="Genomic_DNA"/>
</dbReference>
<feature type="domain" description="N-acetyltransferase" evidence="2">
    <location>
        <begin position="6"/>
        <end position="174"/>
    </location>
</feature>
<sequence>MINKEYSIRKAIPSEFDEIGTLMVETYSQLEGFPKPSEQPNYYKLLASVGEFADKPKTELLVAISPEGQIGGAVVYFGDIQYYGSGGIATQEKMASGFRLLAVSPSARGKGIGKLLTEACISKAITDGNSQLIIHTTMAMQTAWKMYEHRGFKRSEDLDFMQGTLAVYGFRLLLR</sequence>
<keyword evidence="1 3" id="KW-0808">Transferase</keyword>
<name>A0A501Q4Q8_9FLAO</name>
<dbReference type="InterPro" id="IPR000182">
    <property type="entry name" value="GNAT_dom"/>
</dbReference>
<keyword evidence="4" id="KW-1185">Reference proteome</keyword>
<dbReference type="GO" id="GO:0008080">
    <property type="term" value="F:N-acetyltransferase activity"/>
    <property type="evidence" value="ECO:0007669"/>
    <property type="project" value="InterPro"/>
</dbReference>
<dbReference type="PROSITE" id="PS51186">
    <property type="entry name" value="GNAT"/>
    <property type="match status" value="1"/>
</dbReference>
<dbReference type="InterPro" id="IPR050769">
    <property type="entry name" value="NAT_camello-type"/>
</dbReference>
<dbReference type="SUPFAM" id="SSF55729">
    <property type="entry name" value="Acyl-CoA N-acyltransferases (Nat)"/>
    <property type="match status" value="1"/>
</dbReference>
<dbReference type="OrthoDB" id="5419426at2"/>
<dbReference type="Proteomes" id="UP000319175">
    <property type="component" value="Unassembled WGS sequence"/>
</dbReference>
<dbReference type="AlphaFoldDB" id="A0A501Q4Q8"/>
<comment type="caution">
    <text evidence="3">The sequence shown here is derived from an EMBL/GenBank/DDBJ whole genome shotgun (WGS) entry which is preliminary data.</text>
</comment>
<evidence type="ECO:0000256" key="1">
    <source>
        <dbReference type="ARBA" id="ARBA00022679"/>
    </source>
</evidence>
<dbReference type="InterPro" id="IPR016181">
    <property type="entry name" value="Acyl_CoA_acyltransferase"/>
</dbReference>
<evidence type="ECO:0000313" key="3">
    <source>
        <dbReference type="EMBL" id="TPD67345.1"/>
    </source>
</evidence>
<gene>
    <name evidence="3" type="ORF">FJA49_11710</name>
</gene>
<protein>
    <submittedName>
        <fullName evidence="3">GNAT family N-acetyltransferase</fullName>
    </submittedName>
</protein>
<dbReference type="Gene3D" id="3.40.630.30">
    <property type="match status" value="1"/>
</dbReference>
<dbReference type="CDD" id="cd04301">
    <property type="entry name" value="NAT_SF"/>
    <property type="match status" value="1"/>
</dbReference>
<evidence type="ECO:0000259" key="2">
    <source>
        <dbReference type="PROSITE" id="PS51186"/>
    </source>
</evidence>
<accession>A0A501Q4Q8</accession>
<reference evidence="3 4" key="1">
    <citation type="submission" date="2019-06" db="EMBL/GenBank/DDBJ databases">
        <title>Flavobacterium sp. MaA-Y11 from geoumgang.</title>
        <authorList>
            <person name="Jeong S."/>
        </authorList>
    </citation>
    <scope>NUCLEOTIDE SEQUENCE [LARGE SCALE GENOMIC DNA]</scope>
    <source>
        <strain evidence="3 4">MaA-Y11</strain>
    </source>
</reference>
<dbReference type="PANTHER" id="PTHR13947">
    <property type="entry name" value="GNAT FAMILY N-ACETYLTRANSFERASE"/>
    <property type="match status" value="1"/>
</dbReference>
<dbReference type="PANTHER" id="PTHR13947:SF37">
    <property type="entry name" value="LD18367P"/>
    <property type="match status" value="1"/>
</dbReference>
<proteinExistence type="predicted"/>
<organism evidence="3 4">
    <name type="scientific">Flavobacterium microcysteis</name>
    <dbReference type="NCBI Taxonomy" id="2596891"/>
    <lineage>
        <taxon>Bacteria</taxon>
        <taxon>Pseudomonadati</taxon>
        <taxon>Bacteroidota</taxon>
        <taxon>Flavobacteriia</taxon>
        <taxon>Flavobacteriales</taxon>
        <taxon>Flavobacteriaceae</taxon>
        <taxon>Flavobacterium</taxon>
    </lineage>
</organism>